<feature type="non-terminal residue" evidence="2">
    <location>
        <position position="50"/>
    </location>
</feature>
<organism evidence="2">
    <name type="scientific">uncultured Chloroflexia bacterium</name>
    <dbReference type="NCBI Taxonomy" id="1672391"/>
    <lineage>
        <taxon>Bacteria</taxon>
        <taxon>Bacillati</taxon>
        <taxon>Chloroflexota</taxon>
        <taxon>Chloroflexia</taxon>
        <taxon>environmental samples</taxon>
    </lineage>
</organism>
<name>A0A6J4MCH4_9CHLR</name>
<accession>A0A6J4MCH4</accession>
<dbReference type="EMBL" id="CADCTR010002474">
    <property type="protein sequence ID" value="CAA9355486.1"/>
    <property type="molecule type" value="Genomic_DNA"/>
</dbReference>
<evidence type="ECO:0000313" key="2">
    <source>
        <dbReference type="EMBL" id="CAA9355486.1"/>
    </source>
</evidence>
<protein>
    <submittedName>
        <fullName evidence="2">Uncharacterized protein</fullName>
    </submittedName>
</protein>
<feature type="compositionally biased region" description="Basic and acidic residues" evidence="1">
    <location>
        <begin position="1"/>
        <end position="40"/>
    </location>
</feature>
<feature type="region of interest" description="Disordered" evidence="1">
    <location>
        <begin position="1"/>
        <end position="50"/>
    </location>
</feature>
<gene>
    <name evidence="2" type="ORF">AVDCRST_MAG93-7329</name>
</gene>
<dbReference type="AlphaFoldDB" id="A0A6J4MCH4"/>
<reference evidence="2" key="1">
    <citation type="submission" date="2020-02" db="EMBL/GenBank/DDBJ databases">
        <authorList>
            <person name="Meier V. D."/>
        </authorList>
    </citation>
    <scope>NUCLEOTIDE SEQUENCE</scope>
    <source>
        <strain evidence="2">AVDCRST_MAG93</strain>
    </source>
</reference>
<proteinExistence type="predicted"/>
<evidence type="ECO:0000256" key="1">
    <source>
        <dbReference type="SAM" id="MobiDB-lite"/>
    </source>
</evidence>
<sequence length="50" mass="5402">ARHITAERHTGRCRPVLEGDAPRGRGGRGDPSESHGELRPLAHPAGVRRV</sequence>
<feature type="non-terminal residue" evidence="2">
    <location>
        <position position="1"/>
    </location>
</feature>